<dbReference type="Proteomes" id="UP000536685">
    <property type="component" value="Unassembled WGS sequence"/>
</dbReference>
<proteinExistence type="predicted"/>
<dbReference type="Gene3D" id="3.10.450.50">
    <property type="match status" value="1"/>
</dbReference>
<dbReference type="InterPro" id="IPR036928">
    <property type="entry name" value="AS_sf"/>
</dbReference>
<dbReference type="InterPro" id="IPR032710">
    <property type="entry name" value="NTF2-like_dom_sf"/>
</dbReference>
<dbReference type="RefSeq" id="WP_184237868.1">
    <property type="nucleotide sequence ID" value="NZ_JACHMJ010000001.1"/>
</dbReference>
<dbReference type="PANTHER" id="PTHR46310">
    <property type="entry name" value="AMIDASE 1"/>
    <property type="match status" value="1"/>
</dbReference>
<protein>
    <submittedName>
        <fullName evidence="2">Asp-tRNA(Asn)/Glu-tRNA(Gln) amidotransferase A subunit family amidase</fullName>
    </submittedName>
</protein>
<dbReference type="PROSITE" id="PS00571">
    <property type="entry name" value="AMIDASES"/>
    <property type="match status" value="1"/>
</dbReference>
<dbReference type="Pfam" id="PF11533">
    <property type="entry name" value="AtzH-like"/>
    <property type="match status" value="1"/>
</dbReference>
<feature type="domain" description="Amidase" evidence="1">
    <location>
        <begin position="148"/>
        <end position="503"/>
    </location>
</feature>
<dbReference type="SUPFAM" id="SSF75304">
    <property type="entry name" value="Amidase signature (AS) enzymes"/>
    <property type="match status" value="1"/>
</dbReference>
<keyword evidence="3" id="KW-1185">Reference proteome</keyword>
<gene>
    <name evidence="2" type="ORF">HD599_002390</name>
</gene>
<evidence type="ECO:0000313" key="2">
    <source>
        <dbReference type="EMBL" id="MBB5844067.1"/>
    </source>
</evidence>
<keyword evidence="2" id="KW-0808">Transferase</keyword>
<dbReference type="GO" id="GO:0016740">
    <property type="term" value="F:transferase activity"/>
    <property type="evidence" value="ECO:0007669"/>
    <property type="project" value="UniProtKB-KW"/>
</dbReference>
<evidence type="ECO:0000259" key="1">
    <source>
        <dbReference type="Pfam" id="PF01425"/>
    </source>
</evidence>
<sequence>MTDVNLGAAASAPDGLLDAFWAYETALMANDLAELDRLFAAGDDTLRGDAGGILYGHDAISTFRKGRGGALKRTIVSVVVREIDEDAAVVVAVTAPVTGGRGQQTQLWRRIDGDWAVEVAHVSLPAPAVNATVWRTVGTPLVAGAEAPELASQTVAVKDLFDVAGFAVGAGVPAYLAEAPLATAHAPAVAALLATGADIAGIARTDEFAYSIAGRNPHYGTPPNGAVVGGIPGGSSSGPASAVALGQASIGLGTDTGGSLRVPASYQGLWGLRTTHGAVSVEGLLPLAPSFDTVGWLTRDAWVMRAAATASLDLSRQVLPPSARFAVAGALTAQSTAGVSSAFEAAIETLAADGLIDDLADVDLGHIDDLFETFRVVQAAEAWATHGEWIVAHPGALGDDIAARFAWASTISAEAEARARVALAAARLSIEDALDGRTLLLPAASSVAPSATASPETIESTRASTLRLTCIAGLTGRPGLSVPALTVDGAPVGLCVVAPRYGDLGAVITGAKFHSALVPQAD</sequence>
<reference evidence="2 3" key="1">
    <citation type="submission" date="2020-08" db="EMBL/GenBank/DDBJ databases">
        <title>Sequencing the genomes of 1000 actinobacteria strains.</title>
        <authorList>
            <person name="Klenk H.-P."/>
        </authorList>
    </citation>
    <scope>NUCLEOTIDE SEQUENCE [LARGE SCALE GENOMIC DNA]</scope>
    <source>
        <strain evidence="2 3">DSM 105784</strain>
    </source>
</reference>
<dbReference type="EMBL" id="JACHMJ010000001">
    <property type="protein sequence ID" value="MBB5844067.1"/>
    <property type="molecule type" value="Genomic_DNA"/>
</dbReference>
<organism evidence="2 3">
    <name type="scientific">Conyzicola lurida</name>
    <dbReference type="NCBI Taxonomy" id="1172621"/>
    <lineage>
        <taxon>Bacteria</taxon>
        <taxon>Bacillati</taxon>
        <taxon>Actinomycetota</taxon>
        <taxon>Actinomycetes</taxon>
        <taxon>Micrococcales</taxon>
        <taxon>Microbacteriaceae</taxon>
        <taxon>Conyzicola</taxon>
    </lineage>
</organism>
<comment type="caution">
    <text evidence="2">The sequence shown here is derived from an EMBL/GenBank/DDBJ whole genome shotgun (WGS) entry which is preliminary data.</text>
</comment>
<dbReference type="Gene3D" id="3.90.1300.10">
    <property type="entry name" value="Amidase signature (AS) domain"/>
    <property type="match status" value="1"/>
</dbReference>
<dbReference type="PANTHER" id="PTHR46310:SF7">
    <property type="entry name" value="AMIDASE 1"/>
    <property type="match status" value="1"/>
</dbReference>
<dbReference type="SUPFAM" id="SSF54427">
    <property type="entry name" value="NTF2-like"/>
    <property type="match status" value="1"/>
</dbReference>
<evidence type="ECO:0000313" key="3">
    <source>
        <dbReference type="Proteomes" id="UP000536685"/>
    </source>
</evidence>
<dbReference type="InterPro" id="IPR024507">
    <property type="entry name" value="AtzH-like"/>
</dbReference>
<dbReference type="Pfam" id="PF01425">
    <property type="entry name" value="Amidase"/>
    <property type="match status" value="1"/>
</dbReference>
<accession>A0A841ALG3</accession>
<dbReference type="AlphaFoldDB" id="A0A841ALG3"/>
<dbReference type="InterPro" id="IPR023631">
    <property type="entry name" value="Amidase_dom"/>
</dbReference>
<dbReference type="InterPro" id="IPR020556">
    <property type="entry name" value="Amidase_CS"/>
</dbReference>
<name>A0A841ALG3_9MICO</name>